<comment type="caution">
    <text evidence="1">The sequence shown here is derived from an EMBL/GenBank/DDBJ whole genome shotgun (WGS) entry which is preliminary data.</text>
</comment>
<gene>
    <name evidence="1" type="ORF">BN2476_250015</name>
</gene>
<evidence type="ECO:0000313" key="2">
    <source>
        <dbReference type="Proteomes" id="UP000195569"/>
    </source>
</evidence>
<sequence length="68" mass="7422">MARPGLVHAQAGCIARVTGIAAEMRYVWKTEKHAGYEGVPWHVSRRSRAWHANPVLIDGGLSQSPETG</sequence>
<evidence type="ECO:0000313" key="1">
    <source>
        <dbReference type="EMBL" id="SIT40671.1"/>
    </source>
</evidence>
<organism evidence="1 2">
    <name type="scientific">Paraburkholderia piptadeniae</name>
    <dbReference type="NCBI Taxonomy" id="1701573"/>
    <lineage>
        <taxon>Bacteria</taxon>
        <taxon>Pseudomonadati</taxon>
        <taxon>Pseudomonadota</taxon>
        <taxon>Betaproteobacteria</taxon>
        <taxon>Burkholderiales</taxon>
        <taxon>Burkholderiaceae</taxon>
        <taxon>Paraburkholderia</taxon>
    </lineage>
</organism>
<reference evidence="1" key="1">
    <citation type="submission" date="2016-12" db="EMBL/GenBank/DDBJ databases">
        <authorList>
            <person name="Moulin L."/>
        </authorList>
    </citation>
    <scope>NUCLEOTIDE SEQUENCE [LARGE SCALE GENOMIC DNA]</scope>
    <source>
        <strain evidence="1">STM 7183</strain>
    </source>
</reference>
<dbReference type="Proteomes" id="UP000195569">
    <property type="component" value="Unassembled WGS sequence"/>
</dbReference>
<dbReference type="AlphaFoldDB" id="A0A1N7S021"/>
<keyword evidence="2" id="KW-1185">Reference proteome</keyword>
<accession>A0A1N7S021</accession>
<dbReference type="EMBL" id="CYGY02000025">
    <property type="protein sequence ID" value="SIT40671.1"/>
    <property type="molecule type" value="Genomic_DNA"/>
</dbReference>
<name>A0A1N7S021_9BURK</name>
<protein>
    <submittedName>
        <fullName evidence="1">Uncharacterized protein</fullName>
    </submittedName>
</protein>
<proteinExistence type="predicted"/>